<evidence type="ECO:0000313" key="8">
    <source>
        <dbReference type="EMBL" id="PON51934.1"/>
    </source>
</evidence>
<feature type="compositionally biased region" description="Low complexity" evidence="6">
    <location>
        <begin position="193"/>
        <end position="215"/>
    </location>
</feature>
<reference evidence="9" key="1">
    <citation type="submission" date="2016-06" db="EMBL/GenBank/DDBJ databases">
        <title>Parallel loss of symbiosis genes in relatives of nitrogen-fixing non-legume Parasponia.</title>
        <authorList>
            <person name="Van Velzen R."/>
            <person name="Holmer R."/>
            <person name="Bu F."/>
            <person name="Rutten L."/>
            <person name="Van Zeijl A."/>
            <person name="Liu W."/>
            <person name="Santuari L."/>
            <person name="Cao Q."/>
            <person name="Sharma T."/>
            <person name="Shen D."/>
            <person name="Roswanjaya Y."/>
            <person name="Wardhani T."/>
            <person name="Kalhor M.S."/>
            <person name="Jansen J."/>
            <person name="Van den Hoogen J."/>
            <person name="Gungor B."/>
            <person name="Hartog M."/>
            <person name="Hontelez J."/>
            <person name="Verver J."/>
            <person name="Yang W.-C."/>
            <person name="Schijlen E."/>
            <person name="Repin R."/>
            <person name="Schilthuizen M."/>
            <person name="Schranz E."/>
            <person name="Heidstra R."/>
            <person name="Miyata K."/>
            <person name="Fedorova E."/>
            <person name="Kohlen W."/>
            <person name="Bisseling T."/>
            <person name="Smit S."/>
            <person name="Geurts R."/>
        </authorList>
    </citation>
    <scope>NUCLEOTIDE SEQUENCE [LARGE SCALE GENOMIC DNA]</scope>
    <source>
        <strain evidence="9">cv. RG33-2</strain>
    </source>
</reference>
<keyword evidence="3" id="KW-0238">DNA-binding</keyword>
<evidence type="ECO:0000256" key="2">
    <source>
        <dbReference type="ARBA" id="ARBA00023015"/>
    </source>
</evidence>
<evidence type="ECO:0000256" key="3">
    <source>
        <dbReference type="ARBA" id="ARBA00023125"/>
    </source>
</evidence>
<dbReference type="InterPro" id="IPR011598">
    <property type="entry name" value="bHLH_dom"/>
</dbReference>
<evidence type="ECO:0000256" key="5">
    <source>
        <dbReference type="ARBA" id="ARBA00023242"/>
    </source>
</evidence>
<dbReference type="EMBL" id="JXTC01000466">
    <property type="protein sequence ID" value="PON51934.1"/>
    <property type="molecule type" value="Genomic_DNA"/>
</dbReference>
<gene>
    <name evidence="8" type="primary">TorBHLH41</name>
    <name evidence="8" type="ORF">TorRG33x02_309930</name>
</gene>
<feature type="compositionally biased region" description="Pro residues" evidence="6">
    <location>
        <begin position="72"/>
        <end position="83"/>
    </location>
</feature>
<dbReference type="Pfam" id="PF00010">
    <property type="entry name" value="HLH"/>
    <property type="match status" value="1"/>
</dbReference>
<organism evidence="8 9">
    <name type="scientific">Trema orientale</name>
    <name type="common">Charcoal tree</name>
    <name type="synonym">Celtis orientalis</name>
    <dbReference type="NCBI Taxonomy" id="63057"/>
    <lineage>
        <taxon>Eukaryota</taxon>
        <taxon>Viridiplantae</taxon>
        <taxon>Streptophyta</taxon>
        <taxon>Embryophyta</taxon>
        <taxon>Tracheophyta</taxon>
        <taxon>Spermatophyta</taxon>
        <taxon>Magnoliopsida</taxon>
        <taxon>eudicotyledons</taxon>
        <taxon>Gunneridae</taxon>
        <taxon>Pentapetalae</taxon>
        <taxon>rosids</taxon>
        <taxon>fabids</taxon>
        <taxon>Rosales</taxon>
        <taxon>Cannabaceae</taxon>
        <taxon>Trema</taxon>
    </lineage>
</organism>
<sequence length="359" mass="39353">MENGSESFQGDTHAGAGAECYDEATFDTMFSGVSLLSLLGASDEANTVLTTMPPPLFGDFAIPPLDYSPTQSQPPPPPTPQPPLTHFPAMFGFYNGAASGSLMFPKAEPLGFEDLSVLTHNLPDLLSLEGTITDHDSPFRPSLLHQKRARVDSASRYRVPTAVLAHQALNSLEVTRRRRLPLIPSYTPPPRPSSSTKAPAVASSSSSPPMIPRGSELARKRRQKLSDKTRCLQKLLPWDKKMDMATMLEEAYKYVKFLQAQLTALKAMPNNCPGADAAVMQRLNGFTDLDDEFAGLERLTRNQLLQVLVNSPAVQTKLYSQGCCVYSVEQMGVLENVTAMRRRRRTGSNPLPPLPFSSF</sequence>
<dbReference type="STRING" id="63057.A0A2P5BT63"/>
<protein>
    <submittedName>
        <fullName evidence="8">Basic helix-loop-helix transcription factor</fullName>
    </submittedName>
</protein>
<evidence type="ECO:0000256" key="6">
    <source>
        <dbReference type="SAM" id="MobiDB-lite"/>
    </source>
</evidence>
<feature type="region of interest" description="Disordered" evidence="6">
    <location>
        <begin position="60"/>
        <end position="83"/>
    </location>
</feature>
<feature type="region of interest" description="Disordered" evidence="6">
    <location>
        <begin position="181"/>
        <end position="224"/>
    </location>
</feature>
<dbReference type="AlphaFoldDB" id="A0A2P5BT63"/>
<dbReference type="InterPro" id="IPR036638">
    <property type="entry name" value="HLH_DNA-bd_sf"/>
</dbReference>
<keyword evidence="5" id="KW-0539">Nucleus</keyword>
<dbReference type="SMART" id="SM00353">
    <property type="entry name" value="HLH"/>
    <property type="match status" value="1"/>
</dbReference>
<evidence type="ECO:0000256" key="4">
    <source>
        <dbReference type="ARBA" id="ARBA00023163"/>
    </source>
</evidence>
<keyword evidence="2" id="KW-0805">Transcription regulation</keyword>
<comment type="caution">
    <text evidence="8">The sequence shown here is derived from an EMBL/GenBank/DDBJ whole genome shotgun (WGS) entry which is preliminary data.</text>
</comment>
<keyword evidence="4" id="KW-0804">Transcription</keyword>
<dbReference type="Proteomes" id="UP000237000">
    <property type="component" value="Unassembled WGS sequence"/>
</dbReference>
<dbReference type="InterPro" id="IPR045239">
    <property type="entry name" value="bHLH95_bHLH"/>
</dbReference>
<name>A0A2P5BT63_TREOI</name>
<dbReference type="GO" id="GO:0003677">
    <property type="term" value="F:DNA binding"/>
    <property type="evidence" value="ECO:0007669"/>
    <property type="project" value="UniProtKB-KW"/>
</dbReference>
<feature type="domain" description="BHLH" evidence="7">
    <location>
        <begin position="209"/>
        <end position="258"/>
    </location>
</feature>
<dbReference type="OrthoDB" id="1610519at2759"/>
<dbReference type="GO" id="GO:0046983">
    <property type="term" value="F:protein dimerization activity"/>
    <property type="evidence" value="ECO:0007669"/>
    <property type="project" value="InterPro"/>
</dbReference>
<dbReference type="PANTHER" id="PTHR45914">
    <property type="entry name" value="TRANSCRIPTION FACTOR HEC3-RELATED"/>
    <property type="match status" value="1"/>
</dbReference>
<dbReference type="InterPro" id="IPR045843">
    <property type="entry name" value="IND-like"/>
</dbReference>
<dbReference type="PANTHER" id="PTHR45914:SF24">
    <property type="entry name" value="BHLH DOMAIN-CONTAINING PROTEIN"/>
    <property type="match status" value="1"/>
</dbReference>
<evidence type="ECO:0000313" key="9">
    <source>
        <dbReference type="Proteomes" id="UP000237000"/>
    </source>
</evidence>
<dbReference type="PROSITE" id="PS50888">
    <property type="entry name" value="BHLH"/>
    <property type="match status" value="1"/>
</dbReference>
<dbReference type="GO" id="GO:0003700">
    <property type="term" value="F:DNA-binding transcription factor activity"/>
    <property type="evidence" value="ECO:0007669"/>
    <property type="project" value="InterPro"/>
</dbReference>
<dbReference type="Gene3D" id="4.10.280.10">
    <property type="entry name" value="Helix-loop-helix DNA-binding domain"/>
    <property type="match status" value="1"/>
</dbReference>
<proteinExistence type="predicted"/>
<dbReference type="InParanoid" id="A0A2P5BT63"/>
<comment type="subcellular location">
    <subcellularLocation>
        <location evidence="1">Nucleus</location>
    </subcellularLocation>
</comment>
<keyword evidence="9" id="KW-1185">Reference proteome</keyword>
<evidence type="ECO:0000259" key="7">
    <source>
        <dbReference type="PROSITE" id="PS50888"/>
    </source>
</evidence>
<accession>A0A2P5BT63</accession>
<dbReference type="SUPFAM" id="SSF47459">
    <property type="entry name" value="HLH, helix-loop-helix DNA-binding domain"/>
    <property type="match status" value="1"/>
</dbReference>
<dbReference type="GO" id="GO:0005634">
    <property type="term" value="C:nucleus"/>
    <property type="evidence" value="ECO:0007669"/>
    <property type="project" value="UniProtKB-SubCell"/>
</dbReference>
<dbReference type="CDD" id="cd11393">
    <property type="entry name" value="bHLH_AtbHLH_like"/>
    <property type="match status" value="1"/>
</dbReference>
<evidence type="ECO:0000256" key="1">
    <source>
        <dbReference type="ARBA" id="ARBA00004123"/>
    </source>
</evidence>